<evidence type="ECO:0000256" key="5">
    <source>
        <dbReference type="ARBA" id="ARBA00022989"/>
    </source>
</evidence>
<sequence>MQETTTSTQLEIAKQTKKGIHVFQKFWDGLDWEKIISTVIYKTMLILLFLVILLIIRKIVIRLIEKSFNNYRKKEVYSESRIKTLETLSKNFFQYFLFFVIVYSVLTIIGIPVGSLIAGAGIFGVALGLGAQGFINDVITGFFIIYERQLDVGDHVILDTVEGIVDQVGLRTTQVKSFDGTLNYIPNRQILIVSNLSRENQQVLIDIRVNPDEDIEKVKQIMHEINEKLVEDIPEIKTEPTIIGLIPLPNGTYAVRSIVYALAGSQVIVKSKMTTAYVEALTNAGISIPTTPINLTV</sequence>
<gene>
    <name evidence="10" type="ORF">CBF28_09940</name>
</gene>
<dbReference type="InterPro" id="IPR049142">
    <property type="entry name" value="MS_channel_1st"/>
</dbReference>
<dbReference type="AlphaFoldDB" id="A0A430AYR5"/>
<accession>A0A430AYR5</accession>
<dbReference type="SUPFAM" id="SSF82689">
    <property type="entry name" value="Mechanosensitive channel protein MscS (YggB), C-terminal domain"/>
    <property type="match status" value="1"/>
</dbReference>
<comment type="subcellular location">
    <subcellularLocation>
        <location evidence="1">Cell membrane</location>
        <topology evidence="1">Multi-pass membrane protein</topology>
    </subcellularLocation>
</comment>
<evidence type="ECO:0000256" key="6">
    <source>
        <dbReference type="ARBA" id="ARBA00023136"/>
    </source>
</evidence>
<keyword evidence="5 7" id="KW-1133">Transmembrane helix</keyword>
<dbReference type="InterPro" id="IPR011066">
    <property type="entry name" value="MscS_channel_C_sf"/>
</dbReference>
<dbReference type="Gene3D" id="2.30.30.60">
    <property type="match status" value="1"/>
</dbReference>
<dbReference type="OrthoDB" id="9809206at2"/>
<evidence type="ECO:0000259" key="8">
    <source>
        <dbReference type="Pfam" id="PF00924"/>
    </source>
</evidence>
<dbReference type="SUPFAM" id="SSF50182">
    <property type="entry name" value="Sm-like ribonucleoproteins"/>
    <property type="match status" value="1"/>
</dbReference>
<dbReference type="Pfam" id="PF00924">
    <property type="entry name" value="MS_channel_2nd"/>
    <property type="match status" value="1"/>
</dbReference>
<dbReference type="Pfam" id="PF21088">
    <property type="entry name" value="MS_channel_1st"/>
    <property type="match status" value="1"/>
</dbReference>
<feature type="transmembrane region" description="Helical" evidence="7">
    <location>
        <begin position="117"/>
        <end position="146"/>
    </location>
</feature>
<dbReference type="InterPro" id="IPR010920">
    <property type="entry name" value="LSM_dom_sf"/>
</dbReference>
<keyword evidence="3" id="KW-1003">Cell membrane</keyword>
<organism evidence="10 11">
    <name type="scientific">Vagococcus carniphilus</name>
    <dbReference type="NCBI Taxonomy" id="218144"/>
    <lineage>
        <taxon>Bacteria</taxon>
        <taxon>Bacillati</taxon>
        <taxon>Bacillota</taxon>
        <taxon>Bacilli</taxon>
        <taxon>Lactobacillales</taxon>
        <taxon>Enterococcaceae</taxon>
        <taxon>Vagococcus</taxon>
    </lineage>
</organism>
<comment type="caution">
    <text evidence="10">The sequence shown here is derived from an EMBL/GenBank/DDBJ whole genome shotgun (WGS) entry which is preliminary data.</text>
</comment>
<dbReference type="InterPro" id="IPR023408">
    <property type="entry name" value="MscS_beta-dom_sf"/>
</dbReference>
<dbReference type="Gene3D" id="1.10.287.1260">
    <property type="match status" value="1"/>
</dbReference>
<feature type="domain" description="Mechanosensitive ion channel transmembrane helices 2/3" evidence="9">
    <location>
        <begin position="95"/>
        <end position="132"/>
    </location>
</feature>
<dbReference type="InterPro" id="IPR006685">
    <property type="entry name" value="MscS_channel_2nd"/>
</dbReference>
<dbReference type="Gene3D" id="3.30.70.100">
    <property type="match status" value="1"/>
</dbReference>
<feature type="transmembrane region" description="Helical" evidence="7">
    <location>
        <begin position="35"/>
        <end position="56"/>
    </location>
</feature>
<proteinExistence type="inferred from homology"/>
<feature type="domain" description="Mechanosensitive ion channel MscS" evidence="8">
    <location>
        <begin position="135"/>
        <end position="198"/>
    </location>
</feature>
<evidence type="ECO:0000313" key="10">
    <source>
        <dbReference type="EMBL" id="RSU13175.1"/>
    </source>
</evidence>
<dbReference type="SUPFAM" id="SSF82861">
    <property type="entry name" value="Mechanosensitive channel protein MscS (YggB), transmembrane region"/>
    <property type="match status" value="1"/>
</dbReference>
<evidence type="ECO:0000256" key="4">
    <source>
        <dbReference type="ARBA" id="ARBA00022692"/>
    </source>
</evidence>
<dbReference type="GeneID" id="95580997"/>
<evidence type="ECO:0000256" key="7">
    <source>
        <dbReference type="SAM" id="Phobius"/>
    </source>
</evidence>
<dbReference type="InterPro" id="IPR045276">
    <property type="entry name" value="YbiO_bact"/>
</dbReference>
<evidence type="ECO:0000256" key="1">
    <source>
        <dbReference type="ARBA" id="ARBA00004651"/>
    </source>
</evidence>
<keyword evidence="11" id="KW-1185">Reference proteome</keyword>
<dbReference type="PANTHER" id="PTHR30460">
    <property type="entry name" value="MODERATE CONDUCTANCE MECHANOSENSITIVE CHANNEL YBIO"/>
    <property type="match status" value="1"/>
</dbReference>
<comment type="similarity">
    <text evidence="2">Belongs to the MscS (TC 1.A.23) family.</text>
</comment>
<keyword evidence="4 7" id="KW-0812">Transmembrane</keyword>
<evidence type="ECO:0000256" key="3">
    <source>
        <dbReference type="ARBA" id="ARBA00022475"/>
    </source>
</evidence>
<dbReference type="GO" id="GO:0005886">
    <property type="term" value="C:plasma membrane"/>
    <property type="evidence" value="ECO:0007669"/>
    <property type="project" value="UniProtKB-SubCell"/>
</dbReference>
<name>A0A430AYR5_9ENTE</name>
<dbReference type="EMBL" id="NGKB01000009">
    <property type="protein sequence ID" value="RSU13175.1"/>
    <property type="molecule type" value="Genomic_DNA"/>
</dbReference>
<feature type="transmembrane region" description="Helical" evidence="7">
    <location>
        <begin position="92"/>
        <end position="111"/>
    </location>
</feature>
<dbReference type="RefSeq" id="WP_126794804.1">
    <property type="nucleotide sequence ID" value="NZ_CP060720.1"/>
</dbReference>
<keyword evidence="6 7" id="KW-0472">Membrane</keyword>
<dbReference type="Proteomes" id="UP000288028">
    <property type="component" value="Unassembled WGS sequence"/>
</dbReference>
<dbReference type="GO" id="GO:0008381">
    <property type="term" value="F:mechanosensitive monoatomic ion channel activity"/>
    <property type="evidence" value="ECO:0007669"/>
    <property type="project" value="InterPro"/>
</dbReference>
<evidence type="ECO:0000256" key="2">
    <source>
        <dbReference type="ARBA" id="ARBA00008017"/>
    </source>
</evidence>
<protein>
    <submittedName>
        <fullName evidence="10">Mechanosensitive ion channel protein MscS</fullName>
    </submittedName>
</protein>
<reference evidence="10 11" key="1">
    <citation type="submission" date="2017-05" db="EMBL/GenBank/DDBJ databases">
        <title>Vagococcus spp. assemblies.</title>
        <authorList>
            <person name="Gulvik C.A."/>
        </authorList>
    </citation>
    <scope>NUCLEOTIDE SEQUENCE [LARGE SCALE GENOMIC DNA]</scope>
    <source>
        <strain evidence="10 11">SS1714</strain>
    </source>
</reference>
<dbReference type="PANTHER" id="PTHR30460:SF0">
    <property type="entry name" value="MODERATE CONDUCTANCE MECHANOSENSITIVE CHANNEL YBIO"/>
    <property type="match status" value="1"/>
</dbReference>
<dbReference type="InterPro" id="IPR011014">
    <property type="entry name" value="MscS_channel_TM-2"/>
</dbReference>
<evidence type="ECO:0000259" key="9">
    <source>
        <dbReference type="Pfam" id="PF21088"/>
    </source>
</evidence>
<evidence type="ECO:0000313" key="11">
    <source>
        <dbReference type="Proteomes" id="UP000288028"/>
    </source>
</evidence>